<feature type="region of interest" description="Disordered" evidence="1">
    <location>
        <begin position="147"/>
        <end position="166"/>
    </location>
</feature>
<gene>
    <name evidence="2" type="ORF">Plil01_001348200</name>
</gene>
<evidence type="ECO:0000256" key="1">
    <source>
        <dbReference type="SAM" id="MobiDB-lite"/>
    </source>
</evidence>
<keyword evidence="3" id="KW-1185">Reference proteome</keyword>
<feature type="region of interest" description="Disordered" evidence="1">
    <location>
        <begin position="251"/>
        <end position="295"/>
    </location>
</feature>
<evidence type="ECO:0000313" key="2">
    <source>
        <dbReference type="EMBL" id="GMF31537.1"/>
    </source>
</evidence>
<proteinExistence type="predicted"/>
<feature type="region of interest" description="Disordered" evidence="1">
    <location>
        <begin position="185"/>
        <end position="238"/>
    </location>
</feature>
<sequence>MVIRKEDVDEALADAAGIQQVAKDTIDDKVVIVQPTKRCKNPFCQTVLKNAYASCEERQMCQCVKTHDDRTSIGGPVVVEKEVVDTDATFIIPRRKRSVSSLAAPARTGSNKVTKCAVLESRYPKRLRLGHRIRFTEVMDHFEPRARARPAYASSQTRARRIQEATRRTRAADMVRKARVERRCRRVTTTVDNTASGGRYPPSIPSELNSVSSTTSSTAPATLQAEHARPPIEPPHTSTLLTEMQNAPLARTTPPIRAEQHNRDRRTSDKYFQGRRSNNLPEPPRPSQDNHQDEYQFGPQMQSLSVQSQTCLNDRSAHRPNIEQRRREFGQRASCVVNYPVDTFHRSYEDSWRLNARRHQYDDHGNRINPREARSITHSNFGFLAVQQEEQRHRYCRPIVPDAGAISYEHRGAYGESAVYLPPVDAIDATTHPTNTHHPSVSPSNPTLPRATSKRWKKHKAYQTMSVEIGSGSHEEIREAFRLAAASAADFLLRLDDGRNNCRWRPRRRNSTSSETSDDCEFLFVQGVTDRCVDDSAAIALNESLKSTADDDGDVEPCSPPQEITNGTILYQVWLLGP</sequence>
<dbReference type="EMBL" id="BSXW01000913">
    <property type="protein sequence ID" value="GMF31537.1"/>
    <property type="molecule type" value="Genomic_DNA"/>
</dbReference>
<protein>
    <submittedName>
        <fullName evidence="2">Unnamed protein product</fullName>
    </submittedName>
</protein>
<name>A0A9W6UDC8_9STRA</name>
<dbReference type="AlphaFoldDB" id="A0A9W6UDC8"/>
<comment type="caution">
    <text evidence="2">The sequence shown here is derived from an EMBL/GenBank/DDBJ whole genome shotgun (WGS) entry which is preliminary data.</text>
</comment>
<reference evidence="2" key="1">
    <citation type="submission" date="2023-04" db="EMBL/GenBank/DDBJ databases">
        <title>Phytophthora lilii NBRC 32176.</title>
        <authorList>
            <person name="Ichikawa N."/>
            <person name="Sato H."/>
            <person name="Tonouchi N."/>
        </authorList>
    </citation>
    <scope>NUCLEOTIDE SEQUENCE</scope>
    <source>
        <strain evidence="2">NBRC 32176</strain>
    </source>
</reference>
<feature type="compositionally biased region" description="Basic and acidic residues" evidence="1">
    <location>
        <begin position="258"/>
        <end position="269"/>
    </location>
</feature>
<accession>A0A9W6UDC8</accession>
<dbReference type="Proteomes" id="UP001165083">
    <property type="component" value="Unassembled WGS sequence"/>
</dbReference>
<organism evidence="2 3">
    <name type="scientific">Phytophthora lilii</name>
    <dbReference type="NCBI Taxonomy" id="2077276"/>
    <lineage>
        <taxon>Eukaryota</taxon>
        <taxon>Sar</taxon>
        <taxon>Stramenopiles</taxon>
        <taxon>Oomycota</taxon>
        <taxon>Peronosporomycetes</taxon>
        <taxon>Peronosporales</taxon>
        <taxon>Peronosporaceae</taxon>
        <taxon>Phytophthora</taxon>
    </lineage>
</organism>
<evidence type="ECO:0000313" key="3">
    <source>
        <dbReference type="Proteomes" id="UP001165083"/>
    </source>
</evidence>